<feature type="transmembrane region" description="Helical" evidence="5">
    <location>
        <begin position="36"/>
        <end position="56"/>
    </location>
</feature>
<dbReference type="AlphaFoldDB" id="A0A4R2KFK2"/>
<dbReference type="OrthoDB" id="5293641at2"/>
<proteinExistence type="predicted"/>
<dbReference type="GO" id="GO:0016020">
    <property type="term" value="C:membrane"/>
    <property type="evidence" value="ECO:0007669"/>
    <property type="project" value="UniProtKB-SubCell"/>
</dbReference>
<feature type="transmembrane region" description="Helical" evidence="5">
    <location>
        <begin position="164"/>
        <end position="185"/>
    </location>
</feature>
<feature type="transmembrane region" description="Helical" evidence="5">
    <location>
        <begin position="76"/>
        <end position="95"/>
    </location>
</feature>
<organism evidence="7 8">
    <name type="scientific">Chromatocurvus halotolerans</name>
    <dbReference type="NCBI Taxonomy" id="1132028"/>
    <lineage>
        <taxon>Bacteria</taxon>
        <taxon>Pseudomonadati</taxon>
        <taxon>Pseudomonadota</taxon>
        <taxon>Gammaproteobacteria</taxon>
        <taxon>Cellvibrionales</taxon>
        <taxon>Halieaceae</taxon>
        <taxon>Chromatocurvus</taxon>
    </lineage>
</organism>
<evidence type="ECO:0000313" key="8">
    <source>
        <dbReference type="Proteomes" id="UP000294980"/>
    </source>
</evidence>
<accession>A0A4R2KFK2</accession>
<dbReference type="EMBL" id="SLWX01000024">
    <property type="protein sequence ID" value="TCO71007.1"/>
    <property type="molecule type" value="Genomic_DNA"/>
</dbReference>
<dbReference type="InterPro" id="IPR009915">
    <property type="entry name" value="NnrU_dom"/>
</dbReference>
<evidence type="ECO:0000256" key="3">
    <source>
        <dbReference type="ARBA" id="ARBA00022989"/>
    </source>
</evidence>
<dbReference type="Proteomes" id="UP000294980">
    <property type="component" value="Unassembled WGS sequence"/>
</dbReference>
<feature type="domain" description="NnrU" evidence="6">
    <location>
        <begin position="3"/>
        <end position="189"/>
    </location>
</feature>
<evidence type="ECO:0000313" key="7">
    <source>
        <dbReference type="EMBL" id="TCO71007.1"/>
    </source>
</evidence>
<protein>
    <submittedName>
        <fullName evidence="7">Putative membrane protein</fullName>
    </submittedName>
</protein>
<evidence type="ECO:0000256" key="4">
    <source>
        <dbReference type="ARBA" id="ARBA00023136"/>
    </source>
</evidence>
<keyword evidence="8" id="KW-1185">Reference proteome</keyword>
<comment type="caution">
    <text evidence="7">The sequence shown here is derived from an EMBL/GenBank/DDBJ whole genome shotgun (WGS) entry which is preliminary data.</text>
</comment>
<evidence type="ECO:0000259" key="6">
    <source>
        <dbReference type="Pfam" id="PF07298"/>
    </source>
</evidence>
<evidence type="ECO:0000256" key="5">
    <source>
        <dbReference type="SAM" id="Phobius"/>
    </source>
</evidence>
<keyword evidence="2 5" id="KW-0812">Transmembrane</keyword>
<comment type="subcellular location">
    <subcellularLocation>
        <location evidence="1">Membrane</location>
        <topology evidence="1">Multi-pass membrane protein</topology>
    </subcellularLocation>
</comment>
<dbReference type="Pfam" id="PF07298">
    <property type="entry name" value="NnrU"/>
    <property type="match status" value="1"/>
</dbReference>
<gene>
    <name evidence="7" type="ORF">EV688_12420</name>
</gene>
<reference evidence="7 8" key="1">
    <citation type="submission" date="2019-03" db="EMBL/GenBank/DDBJ databases">
        <title>Genomic Encyclopedia of Type Strains, Phase IV (KMG-IV): sequencing the most valuable type-strain genomes for metagenomic binning, comparative biology and taxonomic classification.</title>
        <authorList>
            <person name="Goeker M."/>
        </authorList>
    </citation>
    <scope>NUCLEOTIDE SEQUENCE [LARGE SCALE GENOMIC DNA]</scope>
    <source>
        <strain evidence="7 8">DSM 23344</strain>
    </source>
</reference>
<name>A0A4R2KFK2_9GAMM</name>
<feature type="transmembrane region" description="Helical" evidence="5">
    <location>
        <begin position="102"/>
        <end position="121"/>
    </location>
</feature>
<feature type="transmembrane region" description="Helical" evidence="5">
    <location>
        <begin position="6"/>
        <end position="24"/>
    </location>
</feature>
<feature type="transmembrane region" description="Helical" evidence="5">
    <location>
        <begin position="127"/>
        <end position="144"/>
    </location>
</feature>
<keyword evidence="3 5" id="KW-1133">Transmembrane helix</keyword>
<keyword evidence="4 5" id="KW-0472">Membrane</keyword>
<evidence type="ECO:0000256" key="2">
    <source>
        <dbReference type="ARBA" id="ARBA00022692"/>
    </source>
</evidence>
<dbReference type="RefSeq" id="WP_117319620.1">
    <property type="nucleotide sequence ID" value="NZ_QQSW01000031.1"/>
</dbReference>
<evidence type="ECO:0000256" key="1">
    <source>
        <dbReference type="ARBA" id="ARBA00004141"/>
    </source>
</evidence>
<sequence length="194" mass="21182">MTLMIIGLLIFLGTHSLNIFAPAWRDRQVAQRGAIPFKIVYALISIAGLWLAIVGYGEMRTTAVPLWNPPVGLRHLVALLMLPSFILLVAAYVPANHLKARLGHPMLMAVKIWAFAHLLANGRLGDIIFFGAFLAWAVVLYIRLKKKDRALGTVYPAGRMPGTVATVIGGAILWFVFASYLHIYVAGVSAFGGM</sequence>